<organism evidence="4 8">
    <name type="scientific">Bacteroides fragilis</name>
    <dbReference type="NCBI Taxonomy" id="817"/>
    <lineage>
        <taxon>Bacteria</taxon>
        <taxon>Pseudomonadati</taxon>
        <taxon>Bacteroidota</taxon>
        <taxon>Bacteroidia</taxon>
        <taxon>Bacteroidales</taxon>
        <taxon>Bacteroidaceae</taxon>
        <taxon>Bacteroides</taxon>
    </lineage>
</organism>
<keyword evidence="1" id="KW-0812">Transmembrane</keyword>
<evidence type="ECO:0000259" key="2">
    <source>
        <dbReference type="Pfam" id="PF19762"/>
    </source>
</evidence>
<reference evidence="3" key="1">
    <citation type="book" date="2014" name="THE 24TH EUROPEAN CONGRESS OF CLINICAL MICROBIOLOGY AND INFECTIOUS DISEASES" publisher="ECCMID 2014" city="Barcelona, Spain">
        <title>Identification of resistance genes in three multidrug-resistant Bacteroides fragilis isolates by whole genome sequencing.</title>
        <editorList>
            <person name="Unknown"/>
            <person name="A."/>
        </editorList>
        <authorList>
            <person name="Sydenham T.V."/>
            <person name="Hasman H."/>
            <person name="Wang M."/>
            <person name="Soki J."/>
            <person name="Nagy E."/>
            <person name="Justesen U.S."/>
        </authorList>
    </citation>
    <scope>NUCLEOTIDE SEQUENCE</scope>
    <source>
        <strain evidence="3">DCMSKEJBY0001B</strain>
    </source>
</reference>
<dbReference type="Pfam" id="PF19762">
    <property type="entry name" value="DUF6249"/>
    <property type="match status" value="1"/>
</dbReference>
<gene>
    <name evidence="5" type="ORF">DW228_18140</name>
    <name evidence="4" type="ORF">DWW08_20175</name>
    <name evidence="3" type="ORF">EC80_020695</name>
</gene>
<keyword evidence="1" id="KW-1133">Transmembrane helix</keyword>
<keyword evidence="1" id="KW-0472">Membrane</keyword>
<evidence type="ECO:0000256" key="1">
    <source>
        <dbReference type="SAM" id="Phobius"/>
    </source>
</evidence>
<feature type="transmembrane region" description="Helical" evidence="1">
    <location>
        <begin position="70"/>
        <end position="92"/>
    </location>
</feature>
<accession>A0A081U0B1</accession>
<reference evidence="7 8" key="2">
    <citation type="submission" date="2018-08" db="EMBL/GenBank/DDBJ databases">
        <title>A genome reference for cultivated species of the human gut microbiota.</title>
        <authorList>
            <person name="Zou Y."/>
            <person name="Xue W."/>
            <person name="Luo G."/>
        </authorList>
    </citation>
    <scope>NUCLEOTIDE SEQUENCE [LARGE SCALE GENOMIC DNA]</scope>
    <source>
        <strain evidence="4 8">AF14-26</strain>
        <strain evidence="5 7">AM18-6</strain>
    </source>
</reference>
<feature type="transmembrane region" description="Helical" evidence="1">
    <location>
        <begin position="6"/>
        <end position="27"/>
    </location>
</feature>
<reference evidence="3 6" key="3">
    <citation type="submission" date="2019-03" db="EMBL/GenBank/DDBJ databases">
        <title>Complete genome assembly of MDR B. fragilis.</title>
        <authorList>
            <person name="Sydenham T.V."/>
            <person name="Hasman H."/>
            <person name="Justesen U.S."/>
        </authorList>
    </citation>
    <scope>NUCLEOTIDE SEQUENCE [LARGE SCALE GENOMIC DNA]</scope>
    <source>
        <strain evidence="3 6">DCMSKEJBY0001B</strain>
    </source>
</reference>
<dbReference type="InterPro" id="IPR046216">
    <property type="entry name" value="DUF6249"/>
</dbReference>
<dbReference type="OrthoDB" id="1050129at2"/>
<dbReference type="Proteomes" id="UP000036847">
    <property type="component" value="Chromosome"/>
</dbReference>
<evidence type="ECO:0000313" key="7">
    <source>
        <dbReference type="Proteomes" id="UP000266644"/>
    </source>
</evidence>
<evidence type="ECO:0000313" key="4">
    <source>
        <dbReference type="EMBL" id="RGV48714.1"/>
    </source>
</evidence>
<feature type="domain" description="DUF6249" evidence="2">
    <location>
        <begin position="12"/>
        <end position="133"/>
    </location>
</feature>
<evidence type="ECO:0000313" key="3">
    <source>
        <dbReference type="EMBL" id="QCQ47074.1"/>
    </source>
</evidence>
<dbReference type="Proteomes" id="UP000266644">
    <property type="component" value="Unassembled WGS sequence"/>
</dbReference>
<evidence type="ECO:0000313" key="8">
    <source>
        <dbReference type="Proteomes" id="UP000286270"/>
    </source>
</evidence>
<protein>
    <recommendedName>
        <fullName evidence="2">DUF6249 domain-containing protein</fullName>
    </recommendedName>
</protein>
<sequence>MMDFITVPLVVGIITLGIYKLFELFACRRERITLIEKLGEKMSEGNLELNGKICLPDYNRSQLSFGTLKGGCLLLGVGLGLLTGFIISYVSISPYDFGRFDRGYTREMIGVIYGSCTLLFGGAGLVTSFLIERNFCNKKKEE</sequence>
<feature type="transmembrane region" description="Helical" evidence="1">
    <location>
        <begin position="112"/>
        <end position="131"/>
    </location>
</feature>
<proteinExistence type="predicted"/>
<dbReference type="EMBL" id="QRZH01000023">
    <property type="protein sequence ID" value="RGV48714.1"/>
    <property type="molecule type" value="Genomic_DNA"/>
</dbReference>
<evidence type="ECO:0000313" key="6">
    <source>
        <dbReference type="Proteomes" id="UP000036847"/>
    </source>
</evidence>
<dbReference type="AlphaFoldDB" id="A0A081U0B1"/>
<dbReference type="EMBL" id="QRJE01000031">
    <property type="protein sequence ID" value="RHH08093.1"/>
    <property type="molecule type" value="Genomic_DNA"/>
</dbReference>
<dbReference type="Proteomes" id="UP000286270">
    <property type="component" value="Unassembled WGS sequence"/>
</dbReference>
<name>A0A081U0B1_BACFG</name>
<dbReference type="EMBL" id="CP036546">
    <property type="protein sequence ID" value="QCQ47074.1"/>
    <property type="molecule type" value="Genomic_DNA"/>
</dbReference>
<evidence type="ECO:0000313" key="5">
    <source>
        <dbReference type="EMBL" id="RHH08093.1"/>
    </source>
</evidence>